<dbReference type="SUPFAM" id="SSF56801">
    <property type="entry name" value="Acetyl-CoA synthetase-like"/>
    <property type="match status" value="1"/>
</dbReference>
<reference evidence="4 5" key="1">
    <citation type="submission" date="2018-10" db="EMBL/GenBank/DDBJ databases">
        <title>Relationship between Morphology and Antimicrobial Activity in Streptomyces.</title>
        <authorList>
            <person name="Kang H.J."/>
            <person name="Kim S.B."/>
        </authorList>
    </citation>
    <scope>NUCLEOTIDE SEQUENCE [LARGE SCALE GENOMIC DNA]</scope>
    <source>
        <strain evidence="4 5">BH38</strain>
    </source>
</reference>
<name>A0A387H914_9ACTN</name>
<dbReference type="InterPro" id="IPR000873">
    <property type="entry name" value="AMP-dep_synth/lig_dom"/>
</dbReference>
<dbReference type="GO" id="GO:0016020">
    <property type="term" value="C:membrane"/>
    <property type="evidence" value="ECO:0007669"/>
    <property type="project" value="TreeGrafter"/>
</dbReference>
<evidence type="ECO:0000256" key="2">
    <source>
        <dbReference type="ARBA" id="ARBA00022840"/>
    </source>
</evidence>
<evidence type="ECO:0000259" key="3">
    <source>
        <dbReference type="Pfam" id="PF00501"/>
    </source>
</evidence>
<evidence type="ECO:0000313" key="4">
    <source>
        <dbReference type="EMBL" id="AYG78673.1"/>
    </source>
</evidence>
<feature type="domain" description="AMP-dependent synthetase/ligase" evidence="3">
    <location>
        <begin position="16"/>
        <end position="430"/>
    </location>
</feature>
<dbReference type="Gene3D" id="3.40.50.12780">
    <property type="entry name" value="N-terminal domain of ligase-like"/>
    <property type="match status" value="2"/>
</dbReference>
<dbReference type="Proteomes" id="UP000271554">
    <property type="component" value="Chromosome"/>
</dbReference>
<sequence>MPPPTTPATLAGLSRHGAERWPGAPALLRRDPGGAPHHLTFAEAHEAGEEIARGLMALGLARGDRVAIQSGLRPEWTLTLLAAASCGLVLVSLLPTTVPEEIVHVVNDCGAKAVICEDGEQLAKLRAALPELPGLRHTVVIDEEPGVTDPPMTLADLRTAGLHAVPAAALDRRRASVTPDDLLVIIYTSGTTGPKKGCALSHGNYLAVLRAQPVPPSRALGDADASNGTVFVVTGPHTIALLMQLLSWWSGYTFSSFRGGSPETLPAELRAAAPVIVPLVPLALEMIYRSILADRPASERAELIESARTGLRVRRMRSAGEIVPPRLQEWFDHAEATVFADVRDRFGGNLRRATVAGAPVSPDILSFFVGCGVPLVECYGMTETAAAATSNTPEDNRLGTVGRPLPGVEVAISDTGEVLIRGDHVFRGYWGYDEGEFGAVRDGWLHTGDLGELDQDGFLRLTGRKKELIQLSNGMAVTPHPLERELRAHPLISQAVLYGETKPHLVALLTLDARRAAQWATERGLPTDPRALSTHPLLLEALDKALESANAGLQEYFRAKAFHVLDRELTLENGELTVSMKVARPVVHARFRALYESLYE</sequence>
<dbReference type="Pfam" id="PF00501">
    <property type="entry name" value="AMP-binding"/>
    <property type="match status" value="1"/>
</dbReference>
<organism evidence="4 5">
    <name type="scientific">Streptomyces hundungensis</name>
    <dbReference type="NCBI Taxonomy" id="1077946"/>
    <lineage>
        <taxon>Bacteria</taxon>
        <taxon>Bacillati</taxon>
        <taxon>Actinomycetota</taxon>
        <taxon>Actinomycetes</taxon>
        <taxon>Kitasatosporales</taxon>
        <taxon>Streptomycetaceae</taxon>
        <taxon>Streptomyces</taxon>
    </lineage>
</organism>
<dbReference type="EC" id="6.2.1.3" evidence="4"/>
<accession>A0A387H914</accession>
<dbReference type="AlphaFoldDB" id="A0A387H914"/>
<dbReference type="RefSeq" id="WP_120719893.1">
    <property type="nucleotide sequence ID" value="NZ_CP032698.1"/>
</dbReference>
<dbReference type="Pfam" id="PF23562">
    <property type="entry name" value="AMP-binding_C_3"/>
    <property type="match status" value="1"/>
</dbReference>
<dbReference type="PANTHER" id="PTHR43272">
    <property type="entry name" value="LONG-CHAIN-FATTY-ACID--COA LIGASE"/>
    <property type="match status" value="1"/>
</dbReference>
<keyword evidence="2" id="KW-0067">ATP-binding</keyword>
<dbReference type="InterPro" id="IPR042099">
    <property type="entry name" value="ANL_N_sf"/>
</dbReference>
<proteinExistence type="predicted"/>
<keyword evidence="5" id="KW-1185">Reference proteome</keyword>
<evidence type="ECO:0000313" key="5">
    <source>
        <dbReference type="Proteomes" id="UP000271554"/>
    </source>
</evidence>
<keyword evidence="1" id="KW-0547">Nucleotide-binding</keyword>
<dbReference type="GO" id="GO:0005524">
    <property type="term" value="F:ATP binding"/>
    <property type="evidence" value="ECO:0007669"/>
    <property type="project" value="UniProtKB-KW"/>
</dbReference>
<keyword evidence="4" id="KW-0436">Ligase</keyword>
<protein>
    <submittedName>
        <fullName evidence="4">Long-chain-fatty-acid--CoA ligase FadD15</fullName>
        <ecNumber evidence="4">6.2.1.3</ecNumber>
    </submittedName>
</protein>
<dbReference type="PANTHER" id="PTHR43272:SF33">
    <property type="entry name" value="AMP-BINDING DOMAIN-CONTAINING PROTEIN-RELATED"/>
    <property type="match status" value="1"/>
</dbReference>
<evidence type="ECO:0000256" key="1">
    <source>
        <dbReference type="ARBA" id="ARBA00022741"/>
    </source>
</evidence>
<dbReference type="OrthoDB" id="9803968at2"/>
<gene>
    <name evidence="4" type="ORF">DWB77_00781</name>
</gene>
<dbReference type="GO" id="GO:0004467">
    <property type="term" value="F:long-chain fatty acid-CoA ligase activity"/>
    <property type="evidence" value="ECO:0007669"/>
    <property type="project" value="UniProtKB-EC"/>
</dbReference>
<dbReference type="KEGG" id="shun:DWB77_00781"/>
<dbReference type="EMBL" id="CP032698">
    <property type="protein sequence ID" value="AYG78673.1"/>
    <property type="molecule type" value="Genomic_DNA"/>
</dbReference>